<feature type="transmembrane region" description="Helical" evidence="9">
    <location>
        <begin position="73"/>
        <end position="91"/>
    </location>
</feature>
<evidence type="ECO:0000256" key="3">
    <source>
        <dbReference type="ARBA" id="ARBA00022475"/>
    </source>
</evidence>
<accession>A0ABR7DCF8</accession>
<evidence type="ECO:0000256" key="1">
    <source>
        <dbReference type="ARBA" id="ARBA00004651"/>
    </source>
</evidence>
<keyword evidence="2 8" id="KW-0813">Transport</keyword>
<reference evidence="11 12" key="1">
    <citation type="submission" date="2020-08" db="EMBL/GenBank/DDBJ databases">
        <title>Genome public.</title>
        <authorList>
            <person name="Liu C."/>
            <person name="Sun Q."/>
        </authorList>
    </citation>
    <scope>NUCLEOTIDE SEQUENCE [LARGE SCALE GENOMIC DNA]</scope>
    <source>
        <strain evidence="11 12">NSJ-6</strain>
    </source>
</reference>
<name>A0ABR7DCF8_9CLOT</name>
<keyword evidence="12" id="KW-1185">Reference proteome</keyword>
<dbReference type="RefSeq" id="WP_186859937.1">
    <property type="nucleotide sequence ID" value="NZ_JACOOO010000016.1"/>
</dbReference>
<feature type="transmembrane region" description="Helical" evidence="9">
    <location>
        <begin position="383"/>
        <end position="404"/>
    </location>
</feature>
<proteinExistence type="predicted"/>
<evidence type="ECO:0000313" key="11">
    <source>
        <dbReference type="EMBL" id="MBC5629084.1"/>
    </source>
</evidence>
<evidence type="ECO:0000313" key="12">
    <source>
        <dbReference type="Proteomes" id="UP000596929"/>
    </source>
</evidence>
<dbReference type="Proteomes" id="UP000596929">
    <property type="component" value="Unassembled WGS sequence"/>
</dbReference>
<keyword evidence="6 9" id="KW-1133">Transmembrane helix</keyword>
<protein>
    <recommendedName>
        <fullName evidence="8">Permease IIC component</fullName>
    </recommendedName>
</protein>
<feature type="transmembrane region" description="Helical" evidence="9">
    <location>
        <begin position="103"/>
        <end position="123"/>
    </location>
</feature>
<sequence>MEKITRFIEEKMAPPLIRLSEMRYLQVVQRTFMTTMPILLFSSLLILIAALPIPGWSNIVAPISGKLWAGVNSSLGLLAVCISIVAGYFLGDYYKERGAKINPIATALISFISFMMFFPMFNAEDGRLVIEATNFGSTGMFTSIFISIFAVELYRFLINKNFTIKLPNGVPPMVLDAFTALIPSIFVMLTSWIISHVLGLNMPVLINMLFEPLVNAGKGPIPQFFAFMLDRVLWFTGIHGSNVVGSVMSPIWTNMITENMEAFKAGAQVIPNLFTTEWCGYFVRISVFPIALLAALSKTKRYRTLGRLSLPATIFNIAEPVMFGLPIVLNPILFIPWVFGFAFLWVWTYIFTAVIPMIPAIITQVTWTVPAPIGAFLGTGGSWFALLFSLGNYVILGLIFYPFFKVLEKQELENELKEGVCEYANN</sequence>
<dbReference type="EMBL" id="JACOOO010000016">
    <property type="protein sequence ID" value="MBC5629084.1"/>
    <property type="molecule type" value="Genomic_DNA"/>
</dbReference>
<feature type="transmembrane region" description="Helical" evidence="9">
    <location>
        <begin position="278"/>
        <end position="296"/>
    </location>
</feature>
<evidence type="ECO:0000259" key="10">
    <source>
        <dbReference type="PROSITE" id="PS51105"/>
    </source>
</evidence>
<comment type="function">
    <text evidence="8">The phosphoenolpyruvate-dependent sugar phosphotransferase system (PTS), a major carbohydrate active -transport system, catalyzes the phosphorylation of incoming sugar substrates concomitant with their translocation across the cell membrane.</text>
</comment>
<dbReference type="InterPro" id="IPR004501">
    <property type="entry name" value="PTS_EIIC_3"/>
</dbReference>
<evidence type="ECO:0000256" key="9">
    <source>
        <dbReference type="SAM" id="Phobius"/>
    </source>
</evidence>
<keyword evidence="5 9" id="KW-0812">Transmembrane</keyword>
<keyword evidence="4 8" id="KW-0762">Sugar transport</keyword>
<keyword evidence="7 8" id="KW-0472">Membrane</keyword>
<dbReference type="InterPro" id="IPR003352">
    <property type="entry name" value="PTS_EIIC"/>
</dbReference>
<dbReference type="PROSITE" id="PS51105">
    <property type="entry name" value="PTS_EIIC_TYPE_3"/>
    <property type="match status" value="1"/>
</dbReference>
<organism evidence="11 12">
    <name type="scientific">Clostridium hominis</name>
    <dbReference type="NCBI Taxonomy" id="2763036"/>
    <lineage>
        <taxon>Bacteria</taxon>
        <taxon>Bacillati</taxon>
        <taxon>Bacillota</taxon>
        <taxon>Clostridia</taxon>
        <taxon>Eubacteriales</taxon>
        <taxon>Clostridiaceae</taxon>
        <taxon>Clostridium</taxon>
    </lineage>
</organism>
<dbReference type="PIRSF" id="PIRSF006351">
    <property type="entry name" value="PTS_EIIC-Cellobiose"/>
    <property type="match status" value="1"/>
</dbReference>
<evidence type="ECO:0000256" key="7">
    <source>
        <dbReference type="ARBA" id="ARBA00023136"/>
    </source>
</evidence>
<dbReference type="InterPro" id="IPR051088">
    <property type="entry name" value="PTS_Sugar-EIIC/EIIB"/>
</dbReference>
<feature type="transmembrane region" description="Helical" evidence="9">
    <location>
        <begin position="174"/>
        <end position="194"/>
    </location>
</feature>
<keyword evidence="3 8" id="KW-1003">Cell membrane</keyword>
<comment type="subcellular location">
    <subcellularLocation>
        <location evidence="1">Cell membrane</location>
        <topology evidence="1">Multi-pass membrane protein</topology>
    </subcellularLocation>
</comment>
<dbReference type="InterPro" id="IPR004796">
    <property type="entry name" value="PTS_IIC_cello"/>
</dbReference>
<evidence type="ECO:0000256" key="8">
    <source>
        <dbReference type="PIRNR" id="PIRNR006351"/>
    </source>
</evidence>
<feature type="domain" description="PTS EIIC type-3" evidence="10">
    <location>
        <begin position="8"/>
        <end position="403"/>
    </location>
</feature>
<dbReference type="PANTHER" id="PTHR33989:SF4">
    <property type="entry name" value="PTS SYSTEM N,N'-DIACETYLCHITOBIOSE-SPECIFIC EIIC COMPONENT"/>
    <property type="match status" value="1"/>
</dbReference>
<evidence type="ECO:0000256" key="2">
    <source>
        <dbReference type="ARBA" id="ARBA00022448"/>
    </source>
</evidence>
<evidence type="ECO:0000256" key="5">
    <source>
        <dbReference type="ARBA" id="ARBA00022692"/>
    </source>
</evidence>
<evidence type="ECO:0000256" key="6">
    <source>
        <dbReference type="ARBA" id="ARBA00022989"/>
    </source>
</evidence>
<comment type="caution">
    <text evidence="11">The sequence shown here is derived from an EMBL/GenBank/DDBJ whole genome shotgun (WGS) entry which is preliminary data.</text>
</comment>
<dbReference type="NCBIfam" id="TIGR00410">
    <property type="entry name" value="lacE"/>
    <property type="match status" value="1"/>
</dbReference>
<dbReference type="Pfam" id="PF02378">
    <property type="entry name" value="PTS_EIIC"/>
    <property type="match status" value="1"/>
</dbReference>
<evidence type="ECO:0000256" key="4">
    <source>
        <dbReference type="ARBA" id="ARBA00022597"/>
    </source>
</evidence>
<feature type="transmembrane region" description="Helical" evidence="9">
    <location>
        <begin position="32"/>
        <end position="53"/>
    </location>
</feature>
<dbReference type="PANTHER" id="PTHR33989">
    <property type="match status" value="1"/>
</dbReference>
<feature type="transmembrane region" description="Helical" evidence="9">
    <location>
        <begin position="135"/>
        <end position="154"/>
    </location>
</feature>
<gene>
    <name evidence="11" type="ORF">H8S20_09285</name>
</gene>